<dbReference type="SUPFAM" id="SSF81296">
    <property type="entry name" value="E set domains"/>
    <property type="match status" value="1"/>
</dbReference>
<dbReference type="InterPro" id="IPR036400">
    <property type="entry name" value="Cyt_B5-like_heme/steroid_sf"/>
</dbReference>
<dbReference type="SUPFAM" id="SSF55856">
    <property type="entry name" value="Cytochrome b5-like heme/steroid binding domain"/>
    <property type="match status" value="1"/>
</dbReference>
<name>A0A6A2XIP7_HIBSY</name>
<dbReference type="Pfam" id="PF00173">
    <property type="entry name" value="Cyt-b5"/>
    <property type="match status" value="1"/>
</dbReference>
<keyword evidence="4" id="KW-0560">Oxidoreductase</keyword>
<dbReference type="GO" id="GO:0008482">
    <property type="term" value="F:sulfite oxidase activity"/>
    <property type="evidence" value="ECO:0007669"/>
    <property type="project" value="TreeGrafter"/>
</dbReference>
<dbReference type="PRINTS" id="PR00363">
    <property type="entry name" value="CYTOCHROMEB5"/>
</dbReference>
<dbReference type="Pfam" id="PF00174">
    <property type="entry name" value="Oxidored_molyb"/>
    <property type="match status" value="1"/>
</dbReference>
<comment type="caution">
    <text evidence="7">The sequence shown here is derived from an EMBL/GenBank/DDBJ whole genome shotgun (WGS) entry which is preliminary data.</text>
</comment>
<dbReference type="Gene3D" id="3.90.420.10">
    <property type="entry name" value="Oxidoreductase, molybdopterin-binding domain"/>
    <property type="match status" value="2"/>
</dbReference>
<dbReference type="InterPro" id="IPR001199">
    <property type="entry name" value="Cyt_B5-like_heme/steroid-bd"/>
</dbReference>
<reference evidence="7" key="1">
    <citation type="submission" date="2019-09" db="EMBL/GenBank/DDBJ databases">
        <title>Draft genome information of white flower Hibiscus syriacus.</title>
        <authorList>
            <person name="Kim Y.-M."/>
        </authorList>
    </citation>
    <scope>NUCLEOTIDE SEQUENCE [LARGE SCALE GENOMIC DNA]</scope>
    <source>
        <strain evidence="7">YM2019G1</strain>
    </source>
</reference>
<dbReference type="InterPro" id="IPR036374">
    <property type="entry name" value="OxRdtase_Mopterin-bd_sf"/>
</dbReference>
<evidence type="ECO:0000313" key="7">
    <source>
        <dbReference type="EMBL" id="KAE8656307.1"/>
    </source>
</evidence>
<dbReference type="Gene3D" id="3.10.120.10">
    <property type="entry name" value="Cytochrome b5-like heme/steroid binding domain"/>
    <property type="match status" value="1"/>
</dbReference>
<dbReference type="GO" id="GO:0030151">
    <property type="term" value="F:molybdenum ion binding"/>
    <property type="evidence" value="ECO:0007669"/>
    <property type="project" value="InterPro"/>
</dbReference>
<dbReference type="GO" id="GO:0020037">
    <property type="term" value="F:heme binding"/>
    <property type="evidence" value="ECO:0007669"/>
    <property type="project" value="TreeGrafter"/>
</dbReference>
<proteinExistence type="predicted"/>
<evidence type="ECO:0000256" key="4">
    <source>
        <dbReference type="ARBA" id="ARBA00023002"/>
    </source>
</evidence>
<dbReference type="Gene3D" id="2.60.40.650">
    <property type="match status" value="1"/>
</dbReference>
<evidence type="ECO:0000313" key="8">
    <source>
        <dbReference type="Proteomes" id="UP000436088"/>
    </source>
</evidence>
<evidence type="ECO:0000256" key="3">
    <source>
        <dbReference type="ARBA" id="ARBA00022723"/>
    </source>
</evidence>
<dbReference type="Pfam" id="PF03404">
    <property type="entry name" value="Mo-co_dimer"/>
    <property type="match status" value="1"/>
</dbReference>
<evidence type="ECO:0000256" key="5">
    <source>
        <dbReference type="ARBA" id="ARBA00023027"/>
    </source>
</evidence>
<dbReference type="InterPro" id="IPR014756">
    <property type="entry name" value="Ig_E-set"/>
</dbReference>
<evidence type="ECO:0000256" key="2">
    <source>
        <dbReference type="ARBA" id="ARBA00022505"/>
    </source>
</evidence>
<dbReference type="PANTHER" id="PTHR19372">
    <property type="entry name" value="SULFITE REDUCTASE"/>
    <property type="match status" value="1"/>
</dbReference>
<comment type="cofactor">
    <cofactor evidence="1">
        <name>Mo-molybdopterin</name>
        <dbReference type="ChEBI" id="CHEBI:71302"/>
    </cofactor>
</comment>
<dbReference type="SMART" id="SM01117">
    <property type="entry name" value="Cyt-b5"/>
    <property type="match status" value="1"/>
</dbReference>
<dbReference type="GO" id="GO:0006790">
    <property type="term" value="P:sulfur compound metabolic process"/>
    <property type="evidence" value="ECO:0007669"/>
    <property type="project" value="TreeGrafter"/>
</dbReference>
<keyword evidence="2" id="KW-0500">Molybdenum</keyword>
<sequence length="484" mass="53447">MIIESSNEVEPSIFDPRDEATANNWIQLNPSIVRLTGKHPFNSESPLNRLMHQGFITPIPLHYVRNHGPVPKASWDNWTVEVTGLVKIPMKLTMHQLVNEFQSRGPGVPLCDVLKRSGIFGKKHGLFNVCFGGAEDLPGGGGSKYGTSIKEEFAMDPSRDIILAYMQNGERLTPDHGFPVRMIIPDKDGAPLGPLAGGETWQMCTMDHREKPNKYGKFWCWCFWSLEVEVLDLLGAKEIAVREPGMKPSTPSSRSSFGMSCFRAPNDARQPIRGWIARERYIEKSAHVKPTLKRSVSTPFMNTASKTFSMSEVQKHNSADSAWIIVHGNIYDCIRFLNHHHGGADNILINAGADCTEEFNSIHSDIAKKMLEDYRIGELITTGYASGSSTSSPNNSMHGTSNYMNSLAPTKEIEPSTGPVGLVSHEKIPCKLVEKTSISHDVVHHGKYIEGPYSGGVQGHPSVGLWAAAYDSVCCETELGEDEL</sequence>
<dbReference type="PRINTS" id="PR00407">
    <property type="entry name" value="EUMOPTERIN"/>
</dbReference>
<dbReference type="InterPro" id="IPR000572">
    <property type="entry name" value="OxRdtase_Mopterin-bd_dom"/>
</dbReference>
<accession>A0A6A2XIP7</accession>
<dbReference type="AlphaFoldDB" id="A0A6A2XIP7"/>
<dbReference type="InterPro" id="IPR005066">
    <property type="entry name" value="MoCF_OxRdtse_dimer"/>
</dbReference>
<dbReference type="InterPro" id="IPR008335">
    <property type="entry name" value="Mopterin_OxRdtase_euk"/>
</dbReference>
<evidence type="ECO:0000259" key="6">
    <source>
        <dbReference type="PROSITE" id="PS50255"/>
    </source>
</evidence>
<dbReference type="Proteomes" id="UP000436088">
    <property type="component" value="Unassembled WGS sequence"/>
</dbReference>
<keyword evidence="8" id="KW-1185">Reference proteome</keyword>
<keyword evidence="5" id="KW-0520">NAD</keyword>
<keyword evidence="3" id="KW-0479">Metal-binding</keyword>
<gene>
    <name evidence="7" type="ORF">F3Y22_tig00117005pilonHSYRG00388</name>
</gene>
<dbReference type="SUPFAM" id="SSF56524">
    <property type="entry name" value="Oxidoreductase molybdopterin-binding domain"/>
    <property type="match status" value="1"/>
</dbReference>
<dbReference type="GO" id="GO:0043546">
    <property type="term" value="F:molybdopterin cofactor binding"/>
    <property type="evidence" value="ECO:0007669"/>
    <property type="project" value="TreeGrafter"/>
</dbReference>
<organism evidence="7 8">
    <name type="scientific">Hibiscus syriacus</name>
    <name type="common">Rose of Sharon</name>
    <dbReference type="NCBI Taxonomy" id="106335"/>
    <lineage>
        <taxon>Eukaryota</taxon>
        <taxon>Viridiplantae</taxon>
        <taxon>Streptophyta</taxon>
        <taxon>Embryophyta</taxon>
        <taxon>Tracheophyta</taxon>
        <taxon>Spermatophyta</taxon>
        <taxon>Magnoliopsida</taxon>
        <taxon>eudicotyledons</taxon>
        <taxon>Gunneridae</taxon>
        <taxon>Pentapetalae</taxon>
        <taxon>rosids</taxon>
        <taxon>malvids</taxon>
        <taxon>Malvales</taxon>
        <taxon>Malvaceae</taxon>
        <taxon>Malvoideae</taxon>
        <taxon>Hibiscus</taxon>
    </lineage>
</organism>
<evidence type="ECO:0000256" key="1">
    <source>
        <dbReference type="ARBA" id="ARBA00001924"/>
    </source>
</evidence>
<dbReference type="PANTHER" id="PTHR19372:SF7">
    <property type="entry name" value="SULFITE OXIDASE, MITOCHONDRIAL"/>
    <property type="match status" value="1"/>
</dbReference>
<dbReference type="PROSITE" id="PS50255">
    <property type="entry name" value="CYTOCHROME_B5_2"/>
    <property type="match status" value="1"/>
</dbReference>
<dbReference type="EMBL" id="VEPZ02001768">
    <property type="protein sequence ID" value="KAE8656307.1"/>
    <property type="molecule type" value="Genomic_DNA"/>
</dbReference>
<protein>
    <submittedName>
        <fullName evidence="7">Nitrate reductase 2</fullName>
    </submittedName>
</protein>
<feature type="domain" description="Cytochrome b5 heme-binding" evidence="6">
    <location>
        <begin position="305"/>
        <end position="380"/>
    </location>
</feature>